<dbReference type="InterPro" id="IPR036179">
    <property type="entry name" value="Ig-like_dom_sf"/>
</dbReference>
<dbReference type="Proteomes" id="UP000440578">
    <property type="component" value="Unassembled WGS sequence"/>
</dbReference>
<dbReference type="PANTHER" id="PTHR23279">
    <property type="entry name" value="DEFECTIVE PROBOSCIS EXTENSION RESPONSE DPR -RELATED"/>
    <property type="match status" value="1"/>
</dbReference>
<dbReference type="GO" id="GO:0050808">
    <property type="term" value="P:synapse organization"/>
    <property type="evidence" value="ECO:0007669"/>
    <property type="project" value="TreeGrafter"/>
</dbReference>
<dbReference type="PROSITE" id="PS50835">
    <property type="entry name" value="IG_LIKE"/>
    <property type="match status" value="2"/>
</dbReference>
<gene>
    <name evidence="4" type="primary">zig-8_3</name>
    <name evidence="4" type="ORF">FJT64_011512</name>
</gene>
<dbReference type="OrthoDB" id="10031887at2759"/>
<dbReference type="InterPro" id="IPR013106">
    <property type="entry name" value="Ig_V-set"/>
</dbReference>
<dbReference type="Pfam" id="PF07686">
    <property type="entry name" value="V-set"/>
    <property type="match status" value="1"/>
</dbReference>
<dbReference type="InterPro" id="IPR013783">
    <property type="entry name" value="Ig-like_fold"/>
</dbReference>
<dbReference type="InterPro" id="IPR003598">
    <property type="entry name" value="Ig_sub2"/>
</dbReference>
<dbReference type="AlphaFoldDB" id="A0A6A4V6R3"/>
<evidence type="ECO:0000313" key="5">
    <source>
        <dbReference type="Proteomes" id="UP000440578"/>
    </source>
</evidence>
<dbReference type="SMART" id="SM00408">
    <property type="entry name" value="IGc2"/>
    <property type="match status" value="2"/>
</dbReference>
<proteinExistence type="predicted"/>
<feature type="domain" description="Ig-like" evidence="3">
    <location>
        <begin position="49"/>
        <end position="160"/>
    </location>
</feature>
<name>A0A6A4V6R3_AMPAM</name>
<dbReference type="SUPFAM" id="SSF48726">
    <property type="entry name" value="Immunoglobulin"/>
    <property type="match status" value="2"/>
</dbReference>
<evidence type="ECO:0000256" key="1">
    <source>
        <dbReference type="SAM" id="MobiDB-lite"/>
    </source>
</evidence>
<reference evidence="4 5" key="1">
    <citation type="submission" date="2019-07" db="EMBL/GenBank/DDBJ databases">
        <title>Draft genome assembly of a fouling barnacle, Amphibalanus amphitrite (Darwin, 1854): The first reference genome for Thecostraca.</title>
        <authorList>
            <person name="Kim W."/>
        </authorList>
    </citation>
    <scope>NUCLEOTIDE SEQUENCE [LARGE SCALE GENOMIC DNA]</scope>
    <source>
        <strain evidence="4">SNU_AA5</strain>
        <tissue evidence="4">Soma without cirri and trophi</tissue>
    </source>
</reference>
<keyword evidence="2" id="KW-0472">Membrane</keyword>
<sequence>MLAISNEHGWVEEEGLIMFPVVFFTLMIGCSDGNRLRHWAHGGSLFDGPSEHAHSHTQRSTSANGTETNTTAQLGTPAFLHCRQPASAQTADGRPTEVSWLRRRDWHLLTTGKTVFTSDERFQIYHVKAENDWVLKISFAQLRDEGLYECQIPTDKGKLSYFTRLRVVQPVATIEGTGLYHVERGTSISLSCVIREALTPPTFVHWHHNDKVLNPYNLRSDIQVSVEHEPRQTRSTLNITDVRDTDSGNYNCSADNTRPASVRVYVSEGDKMAAIQRRNGGSAASWLGGSVTLAVMLALLVQTVR</sequence>
<keyword evidence="2" id="KW-0812">Transmembrane</keyword>
<dbReference type="InterPro" id="IPR003599">
    <property type="entry name" value="Ig_sub"/>
</dbReference>
<comment type="caution">
    <text evidence="4">The sequence shown here is derived from an EMBL/GenBank/DDBJ whole genome shotgun (WGS) entry which is preliminary data.</text>
</comment>
<dbReference type="Gene3D" id="2.60.40.10">
    <property type="entry name" value="Immunoglobulins"/>
    <property type="match status" value="2"/>
</dbReference>
<feature type="compositionally biased region" description="Polar residues" evidence="1">
    <location>
        <begin position="58"/>
        <end position="70"/>
    </location>
</feature>
<evidence type="ECO:0000259" key="3">
    <source>
        <dbReference type="PROSITE" id="PS50835"/>
    </source>
</evidence>
<organism evidence="4 5">
    <name type="scientific">Amphibalanus amphitrite</name>
    <name type="common">Striped barnacle</name>
    <name type="synonym">Balanus amphitrite</name>
    <dbReference type="NCBI Taxonomy" id="1232801"/>
    <lineage>
        <taxon>Eukaryota</taxon>
        <taxon>Metazoa</taxon>
        <taxon>Ecdysozoa</taxon>
        <taxon>Arthropoda</taxon>
        <taxon>Crustacea</taxon>
        <taxon>Multicrustacea</taxon>
        <taxon>Cirripedia</taxon>
        <taxon>Thoracica</taxon>
        <taxon>Thoracicalcarea</taxon>
        <taxon>Balanomorpha</taxon>
        <taxon>Balanoidea</taxon>
        <taxon>Balanidae</taxon>
        <taxon>Amphibalaninae</taxon>
        <taxon>Amphibalanus</taxon>
    </lineage>
</organism>
<evidence type="ECO:0000256" key="2">
    <source>
        <dbReference type="SAM" id="Phobius"/>
    </source>
</evidence>
<feature type="domain" description="Ig-like" evidence="3">
    <location>
        <begin position="170"/>
        <end position="263"/>
    </location>
</feature>
<keyword evidence="2" id="KW-1133">Transmembrane helix</keyword>
<dbReference type="InterPro" id="IPR037448">
    <property type="entry name" value="Zig-8"/>
</dbReference>
<feature type="transmembrane region" description="Helical" evidence="2">
    <location>
        <begin position="283"/>
        <end position="301"/>
    </location>
</feature>
<dbReference type="CDD" id="cd00096">
    <property type="entry name" value="Ig"/>
    <property type="match status" value="1"/>
</dbReference>
<accession>A0A6A4V6R3</accession>
<feature type="region of interest" description="Disordered" evidence="1">
    <location>
        <begin position="49"/>
        <end position="70"/>
    </location>
</feature>
<evidence type="ECO:0000313" key="4">
    <source>
        <dbReference type="EMBL" id="KAF0290296.1"/>
    </source>
</evidence>
<protein>
    <submittedName>
        <fullName evidence="4">Zwei Ig domain protein zig-8</fullName>
    </submittedName>
</protein>
<keyword evidence="5" id="KW-1185">Reference proteome</keyword>
<dbReference type="GO" id="GO:0032589">
    <property type="term" value="C:neuron projection membrane"/>
    <property type="evidence" value="ECO:0007669"/>
    <property type="project" value="TreeGrafter"/>
</dbReference>
<dbReference type="SMART" id="SM00409">
    <property type="entry name" value="IG"/>
    <property type="match status" value="2"/>
</dbReference>
<dbReference type="PANTHER" id="PTHR23279:SF45">
    <property type="entry name" value="DEFECTIVE PROBOSCIS EXTENSION RESPONSE 12, ISOFORM C"/>
    <property type="match status" value="1"/>
</dbReference>
<dbReference type="InterPro" id="IPR007110">
    <property type="entry name" value="Ig-like_dom"/>
</dbReference>
<dbReference type="Pfam" id="PF13927">
    <property type="entry name" value="Ig_3"/>
    <property type="match status" value="1"/>
</dbReference>
<dbReference type="EMBL" id="VIIS01001967">
    <property type="protein sequence ID" value="KAF0290296.1"/>
    <property type="molecule type" value="Genomic_DNA"/>
</dbReference>